<comment type="similarity">
    <text evidence="2 7">Belongs to the PhoU family.</text>
</comment>
<evidence type="ECO:0000256" key="2">
    <source>
        <dbReference type="ARBA" id="ARBA00008107"/>
    </source>
</evidence>
<comment type="subunit">
    <text evidence="3 7">Homodimer.</text>
</comment>
<evidence type="ECO:0000256" key="7">
    <source>
        <dbReference type="PIRNR" id="PIRNR003107"/>
    </source>
</evidence>
<evidence type="ECO:0000259" key="9">
    <source>
        <dbReference type="Pfam" id="PF01895"/>
    </source>
</evidence>
<feature type="domain" description="PhoU" evidence="9">
    <location>
        <begin position="16"/>
        <end position="103"/>
    </location>
</feature>
<dbReference type="GO" id="GO:0005737">
    <property type="term" value="C:cytoplasm"/>
    <property type="evidence" value="ECO:0007669"/>
    <property type="project" value="UniProtKB-SubCell"/>
</dbReference>
<dbReference type="EMBL" id="DSKA01000205">
    <property type="protein sequence ID" value="HEE18465.1"/>
    <property type="molecule type" value="Genomic_DNA"/>
</dbReference>
<comment type="caution">
    <text evidence="11">The sequence shown here is derived from an EMBL/GenBank/DDBJ whole genome shotgun (WGS) entry which is preliminary data.</text>
</comment>
<dbReference type="AlphaFoldDB" id="A0A7C1WME2"/>
<evidence type="ECO:0000256" key="4">
    <source>
        <dbReference type="ARBA" id="ARBA00022448"/>
    </source>
</evidence>
<dbReference type="PANTHER" id="PTHR42930">
    <property type="entry name" value="PHOSPHATE-SPECIFIC TRANSPORT SYSTEM ACCESSORY PROTEIN PHOU"/>
    <property type="match status" value="1"/>
</dbReference>
<dbReference type="GO" id="GO:0045936">
    <property type="term" value="P:negative regulation of phosphate metabolic process"/>
    <property type="evidence" value="ECO:0007669"/>
    <property type="project" value="InterPro"/>
</dbReference>
<feature type="domain" description="PhoU" evidence="9">
    <location>
        <begin position="120"/>
        <end position="204"/>
    </location>
</feature>
<proteinExistence type="inferred from homology"/>
<evidence type="ECO:0000313" key="12">
    <source>
        <dbReference type="EMBL" id="HFJ53938.1"/>
    </source>
</evidence>
<keyword evidence="4 7" id="KW-0813">Transport</keyword>
<reference evidence="11" key="1">
    <citation type="journal article" date="2020" name="mSystems">
        <title>Genome- and Community-Level Interaction Insights into Carbon Utilization and Element Cycling Functions of Hydrothermarchaeota in Hydrothermal Sediment.</title>
        <authorList>
            <person name="Zhou Z."/>
            <person name="Liu Y."/>
            <person name="Xu W."/>
            <person name="Pan J."/>
            <person name="Luo Z.H."/>
            <person name="Li M."/>
        </authorList>
    </citation>
    <scope>NUCLEOTIDE SEQUENCE [LARGE SCALE GENOMIC DNA]</scope>
    <source>
        <strain evidence="11">SpSt-236</strain>
        <strain evidence="10">SpSt-265</strain>
        <strain evidence="12">SpSt-465</strain>
    </source>
</reference>
<protein>
    <recommendedName>
        <fullName evidence="7">Phosphate-specific transport system accessory protein PhoU</fullName>
    </recommendedName>
</protein>
<evidence type="ECO:0000256" key="1">
    <source>
        <dbReference type="ARBA" id="ARBA00004496"/>
    </source>
</evidence>
<evidence type="ECO:0000313" key="10">
    <source>
        <dbReference type="EMBL" id="HEA86546.1"/>
    </source>
</evidence>
<dbReference type="FunFam" id="1.20.58.220:FF:000004">
    <property type="entry name" value="Phosphate-specific transport system accessory protein PhoU"/>
    <property type="match status" value="1"/>
</dbReference>
<dbReference type="SUPFAM" id="SSF109755">
    <property type="entry name" value="PhoU-like"/>
    <property type="match status" value="1"/>
</dbReference>
<comment type="subcellular location">
    <subcellularLocation>
        <location evidence="1 7">Cytoplasm</location>
    </subcellularLocation>
</comment>
<dbReference type="PIRSF" id="PIRSF003107">
    <property type="entry name" value="PhoU"/>
    <property type="match status" value="1"/>
</dbReference>
<keyword evidence="8" id="KW-0175">Coiled coil</keyword>
<dbReference type="GO" id="GO:0030643">
    <property type="term" value="P:intracellular phosphate ion homeostasis"/>
    <property type="evidence" value="ECO:0007669"/>
    <property type="project" value="InterPro"/>
</dbReference>
<dbReference type="EMBL" id="DSTU01000006">
    <property type="protein sequence ID" value="HFJ53938.1"/>
    <property type="molecule type" value="Genomic_DNA"/>
</dbReference>
<dbReference type="PANTHER" id="PTHR42930:SF3">
    <property type="entry name" value="PHOSPHATE-SPECIFIC TRANSPORT SYSTEM ACCESSORY PROTEIN PHOU"/>
    <property type="match status" value="1"/>
</dbReference>
<sequence>MTILEQKVSELKEKLLAMAGRVEEMVGASIQALVKRDTTAAERVIQELEEQVNSSEIEIEDLAINLVALYQPEASNLRTITMVIKINNDLERIGDHAVNIAEAALFLIPRPPVKPLIDLPRMAEAAVNMLHDSLDAFTRSDAELARAVCARDSIVDSLKDQINRELITYMTSDASTIDRALKLMLISLNLERIADLATNISEDVIYAVKGEVIKHGKCESAG</sequence>
<dbReference type="GO" id="GO:0006817">
    <property type="term" value="P:phosphate ion transport"/>
    <property type="evidence" value="ECO:0007669"/>
    <property type="project" value="UniProtKB-KW"/>
</dbReference>
<keyword evidence="6 7" id="KW-0592">Phosphate transport</keyword>
<accession>A0A7C1WME2</accession>
<dbReference type="Pfam" id="PF01895">
    <property type="entry name" value="PhoU"/>
    <property type="match status" value="2"/>
</dbReference>
<evidence type="ECO:0000256" key="3">
    <source>
        <dbReference type="ARBA" id="ARBA00011738"/>
    </source>
</evidence>
<dbReference type="EMBL" id="DSLG01000002">
    <property type="protein sequence ID" value="HEA86546.1"/>
    <property type="molecule type" value="Genomic_DNA"/>
</dbReference>
<comment type="function">
    <text evidence="7">Plays a role in the regulation of phosphate uptake.</text>
</comment>
<dbReference type="InterPro" id="IPR026022">
    <property type="entry name" value="PhoU_dom"/>
</dbReference>
<feature type="coiled-coil region" evidence="8">
    <location>
        <begin position="38"/>
        <end position="65"/>
    </location>
</feature>
<gene>
    <name evidence="11" type="primary">phoU</name>
    <name evidence="11" type="ORF">ENP62_02805</name>
    <name evidence="10" type="ORF">ENP94_00865</name>
    <name evidence="12" type="ORF">ENS16_04530</name>
</gene>
<organism evidence="11">
    <name type="scientific">candidate division WOR-3 bacterium</name>
    <dbReference type="NCBI Taxonomy" id="2052148"/>
    <lineage>
        <taxon>Bacteria</taxon>
        <taxon>Bacteria division WOR-3</taxon>
    </lineage>
</organism>
<name>A0A7C1WME2_UNCW3</name>
<evidence type="ECO:0000256" key="6">
    <source>
        <dbReference type="ARBA" id="ARBA00022592"/>
    </source>
</evidence>
<evidence type="ECO:0000256" key="5">
    <source>
        <dbReference type="ARBA" id="ARBA00022490"/>
    </source>
</evidence>
<evidence type="ECO:0000256" key="8">
    <source>
        <dbReference type="SAM" id="Coils"/>
    </source>
</evidence>
<dbReference type="InterPro" id="IPR038078">
    <property type="entry name" value="PhoU-like_sf"/>
</dbReference>
<evidence type="ECO:0000313" key="11">
    <source>
        <dbReference type="EMBL" id="HEE18465.1"/>
    </source>
</evidence>
<dbReference type="NCBIfam" id="TIGR02135">
    <property type="entry name" value="phoU_full"/>
    <property type="match status" value="1"/>
</dbReference>
<keyword evidence="5 7" id="KW-0963">Cytoplasm</keyword>
<dbReference type="Gene3D" id="1.20.58.220">
    <property type="entry name" value="Phosphate transport system protein phou homolog 2, domain 2"/>
    <property type="match status" value="2"/>
</dbReference>
<dbReference type="InterPro" id="IPR028366">
    <property type="entry name" value="PhoU"/>
</dbReference>